<evidence type="ECO:0000256" key="1">
    <source>
        <dbReference type="ARBA" id="ARBA00004141"/>
    </source>
</evidence>
<comment type="caution">
    <text evidence="10">The sequence shown here is derived from an EMBL/GenBank/DDBJ whole genome shotgun (WGS) entry which is preliminary data.</text>
</comment>
<feature type="transmembrane region" description="Helical" evidence="8">
    <location>
        <begin position="358"/>
        <end position="377"/>
    </location>
</feature>
<gene>
    <name evidence="10" type="ORF">H8R94_09365</name>
</gene>
<keyword evidence="5 8" id="KW-0812">Transmembrane</keyword>
<feature type="transmembrane region" description="Helical" evidence="8">
    <location>
        <begin position="39"/>
        <end position="60"/>
    </location>
</feature>
<feature type="transmembrane region" description="Helical" evidence="8">
    <location>
        <begin position="171"/>
        <end position="189"/>
    </location>
</feature>
<evidence type="ECO:0000313" key="10">
    <source>
        <dbReference type="EMBL" id="MBC5686806.1"/>
    </source>
</evidence>
<evidence type="ECO:0000313" key="11">
    <source>
        <dbReference type="Proteomes" id="UP000643810"/>
    </source>
</evidence>
<feature type="transmembrane region" description="Helical" evidence="8">
    <location>
        <begin position="72"/>
        <end position="93"/>
    </location>
</feature>
<keyword evidence="7 8" id="KW-0472">Membrane</keyword>
<dbReference type="Pfam" id="PF03845">
    <property type="entry name" value="Spore_permease"/>
    <property type="match status" value="1"/>
</dbReference>
<evidence type="ECO:0000256" key="2">
    <source>
        <dbReference type="ARBA" id="ARBA00007998"/>
    </source>
</evidence>
<proteinExistence type="inferred from homology"/>
<dbReference type="PANTHER" id="PTHR34975:SF2">
    <property type="entry name" value="SPORE GERMINATION PROTEIN A2"/>
    <property type="match status" value="1"/>
</dbReference>
<comment type="subcellular location">
    <subcellularLocation>
        <location evidence="1">Membrane</location>
        <topology evidence="1">Multi-pass membrane protein</topology>
    </subcellularLocation>
</comment>
<feature type="transmembrane region" description="Helical" evidence="8">
    <location>
        <begin position="302"/>
        <end position="321"/>
    </location>
</feature>
<dbReference type="InterPro" id="IPR004761">
    <property type="entry name" value="Spore_GerAB"/>
</dbReference>
<evidence type="ECO:0000256" key="5">
    <source>
        <dbReference type="ARBA" id="ARBA00022692"/>
    </source>
</evidence>
<evidence type="ECO:0000259" key="9">
    <source>
        <dbReference type="Pfam" id="PF25198"/>
    </source>
</evidence>
<name>A0ABR7GHR3_9FIRM</name>
<feature type="transmembrane region" description="Helical" evidence="8">
    <location>
        <begin position="131"/>
        <end position="151"/>
    </location>
</feature>
<feature type="transmembrane region" description="Helical" evidence="8">
    <location>
        <begin position="260"/>
        <end position="282"/>
    </location>
</feature>
<dbReference type="EMBL" id="JACOPG010000003">
    <property type="protein sequence ID" value="MBC5686806.1"/>
    <property type="molecule type" value="Genomic_DNA"/>
</dbReference>
<keyword evidence="3" id="KW-0813">Transport</keyword>
<keyword evidence="4" id="KW-0309">Germination</keyword>
<keyword evidence="11" id="KW-1185">Reference proteome</keyword>
<feature type="transmembrane region" description="Helical" evidence="8">
    <location>
        <begin position="16"/>
        <end position="33"/>
    </location>
</feature>
<organism evidence="10 11">
    <name type="scientific">Roseburia lenta</name>
    <dbReference type="NCBI Taxonomy" id="2763061"/>
    <lineage>
        <taxon>Bacteria</taxon>
        <taxon>Bacillati</taxon>
        <taxon>Bacillota</taxon>
        <taxon>Clostridia</taxon>
        <taxon>Lachnospirales</taxon>
        <taxon>Lachnospiraceae</taxon>
        <taxon>Roseburia</taxon>
    </lineage>
</organism>
<feature type="domain" description="Spore germination protein N-terminal" evidence="9">
    <location>
        <begin position="375"/>
        <end position="543"/>
    </location>
</feature>
<feature type="transmembrane region" description="Helical" evidence="8">
    <location>
        <begin position="99"/>
        <end position="119"/>
    </location>
</feature>
<reference evidence="10 11" key="1">
    <citation type="submission" date="2020-08" db="EMBL/GenBank/DDBJ databases">
        <title>Genome public.</title>
        <authorList>
            <person name="Liu C."/>
            <person name="Sun Q."/>
        </authorList>
    </citation>
    <scope>NUCLEOTIDE SEQUENCE [LARGE SCALE GENOMIC DNA]</scope>
    <source>
        <strain evidence="10 11">NSJ-9</strain>
    </source>
</reference>
<feature type="transmembrane region" description="Helical" evidence="8">
    <location>
        <begin position="327"/>
        <end position="346"/>
    </location>
</feature>
<keyword evidence="6 8" id="KW-1133">Transmembrane helix</keyword>
<sequence>MQMQNGKISLRQYKRLLFFDMVGLGLVILPDLLARHAERAGGCSIFLGALLASLYGGLLLACMRGGVRDRSWLYLPYGIYLLFVGAFGLYLLADLVHTFLLSEESFLLLTVLILLLVLYSRRAGLEGRGRTFEVLFWPMLLLLIILLALGASSLRGMNLFPLQLSKKGFAFLGWYPAFLVFSSCQFVFFMGDGLEDGVDQKAQWKGTCEMIWLSALVLFLTYEMLLGSFGSQALAAAETPIMIFTSNIVIPGGFLRRQEALVAGVCFAGLIAFCGSGLHYGIFCIKRGLGLEKKAHKKGEKAVVWLSALAMLLISLGQYYYGRKSGGLVVLLAWLSALALCFPFFLMERKKRKRGMALAVLCLGMVLFGCGCSVQELENKSFPMVMTLRAEDGDCVLTYKYMDLSRVSEKEKTKQGSDELTVRSSSVRGVIRRMDEKNGKILDLNHVKVLLLEAEFLEEKDFMQELVEIGNSGVDLPGNMIVFVAEDVDAISNLQEEMDEDLGNYLAEMLEGNPNYEDTSGATFKSLICDWYNGGSSTILPSLGVQDDLPVVEGYYLMQTDVSGDDQILRKVTAEEGYVAGLCSGAIGMVDMDVDGGQIHLENVKVSYEYTATNSGVGCQLTFRGDIIQKDSIDLSAQKLQEAAAAYLAGMIQNAYEQKGLDLANSYGHLRCHDLDLYEKYQGRAGAYRKDLHLETICKFRVVE</sequence>
<dbReference type="Proteomes" id="UP000643810">
    <property type="component" value="Unassembled WGS sequence"/>
</dbReference>
<feature type="transmembrane region" description="Helical" evidence="8">
    <location>
        <begin position="210"/>
        <end position="230"/>
    </location>
</feature>
<dbReference type="RefSeq" id="WP_186854497.1">
    <property type="nucleotide sequence ID" value="NZ_JACOPG010000003.1"/>
</dbReference>
<evidence type="ECO:0000256" key="3">
    <source>
        <dbReference type="ARBA" id="ARBA00022448"/>
    </source>
</evidence>
<dbReference type="InterPro" id="IPR057336">
    <property type="entry name" value="GerAC_N"/>
</dbReference>
<evidence type="ECO:0000256" key="7">
    <source>
        <dbReference type="ARBA" id="ARBA00023136"/>
    </source>
</evidence>
<dbReference type="PANTHER" id="PTHR34975">
    <property type="entry name" value="SPORE GERMINATION PROTEIN A2"/>
    <property type="match status" value="1"/>
</dbReference>
<accession>A0ABR7GHR3</accession>
<evidence type="ECO:0000256" key="4">
    <source>
        <dbReference type="ARBA" id="ARBA00022544"/>
    </source>
</evidence>
<dbReference type="Pfam" id="PF25198">
    <property type="entry name" value="Spore_GerAC_N"/>
    <property type="match status" value="1"/>
</dbReference>
<protein>
    <submittedName>
        <fullName evidence="10">GerAB/ArcD/ProY family transporter</fullName>
    </submittedName>
</protein>
<evidence type="ECO:0000256" key="6">
    <source>
        <dbReference type="ARBA" id="ARBA00022989"/>
    </source>
</evidence>
<evidence type="ECO:0000256" key="8">
    <source>
        <dbReference type="SAM" id="Phobius"/>
    </source>
</evidence>
<comment type="similarity">
    <text evidence="2">Belongs to the amino acid-polyamine-organocation (APC) superfamily. Spore germination protein (SGP) (TC 2.A.3.9) family.</text>
</comment>